<feature type="domain" description="SH3" evidence="4">
    <location>
        <begin position="4061"/>
        <end position="4133"/>
    </location>
</feature>
<dbReference type="InterPro" id="IPR055251">
    <property type="entry name" value="SOS1_NGEF_PH"/>
</dbReference>
<feature type="compositionally biased region" description="Low complexity" evidence="3">
    <location>
        <begin position="720"/>
        <end position="730"/>
    </location>
</feature>
<dbReference type="PANTHER" id="PTHR45834:SF3">
    <property type="entry name" value="RHO GUANINE NUCLEOTIDE EXCHANGE FACTOR 3, ISOFORM L"/>
    <property type="match status" value="1"/>
</dbReference>
<feature type="region of interest" description="Disordered" evidence="3">
    <location>
        <begin position="3467"/>
        <end position="3496"/>
    </location>
</feature>
<feature type="region of interest" description="Disordered" evidence="3">
    <location>
        <begin position="1245"/>
        <end position="1291"/>
    </location>
</feature>
<dbReference type="SUPFAM" id="SSF48065">
    <property type="entry name" value="DBL homology domain (DH-domain)"/>
    <property type="match status" value="1"/>
</dbReference>
<feature type="compositionally biased region" description="Polar residues" evidence="3">
    <location>
        <begin position="3747"/>
        <end position="3765"/>
    </location>
</feature>
<feature type="compositionally biased region" description="Polar residues" evidence="3">
    <location>
        <begin position="3275"/>
        <end position="3296"/>
    </location>
</feature>
<dbReference type="PANTHER" id="PTHR45834">
    <property type="entry name" value="RHO GUANINE NUCLEOTIDE EXCHANGE FACTOR 9-RELATED"/>
    <property type="match status" value="1"/>
</dbReference>
<feature type="compositionally biased region" description="Basic residues" evidence="3">
    <location>
        <begin position="2149"/>
        <end position="2165"/>
    </location>
</feature>
<feature type="region of interest" description="Disordered" evidence="3">
    <location>
        <begin position="1808"/>
        <end position="1836"/>
    </location>
</feature>
<dbReference type="Gene3D" id="2.30.30.40">
    <property type="entry name" value="SH3 Domains"/>
    <property type="match status" value="1"/>
</dbReference>
<feature type="region of interest" description="Disordered" evidence="3">
    <location>
        <begin position="3061"/>
        <end position="3123"/>
    </location>
</feature>
<dbReference type="Gene3D" id="1.20.900.10">
    <property type="entry name" value="Dbl homology (DH) domain"/>
    <property type="match status" value="1"/>
</dbReference>
<protein>
    <submittedName>
        <fullName evidence="7">Uncharacterized protein LOC105230093 isoform X1</fullName>
    </submittedName>
</protein>
<dbReference type="PROSITE" id="PS50002">
    <property type="entry name" value="SH3"/>
    <property type="match status" value="1"/>
</dbReference>
<feature type="region of interest" description="Disordered" evidence="3">
    <location>
        <begin position="1574"/>
        <end position="1632"/>
    </location>
</feature>
<feature type="compositionally biased region" description="Polar residues" evidence="3">
    <location>
        <begin position="3484"/>
        <end position="3496"/>
    </location>
</feature>
<feature type="compositionally biased region" description="Low complexity" evidence="3">
    <location>
        <begin position="4683"/>
        <end position="4696"/>
    </location>
</feature>
<dbReference type="RefSeq" id="XP_011208984.3">
    <property type="nucleotide sequence ID" value="XM_011210682.4"/>
</dbReference>
<feature type="region of interest" description="Disordered" evidence="3">
    <location>
        <begin position="1488"/>
        <end position="1556"/>
    </location>
</feature>
<feature type="compositionally biased region" description="Basic and acidic residues" evidence="3">
    <location>
        <begin position="1337"/>
        <end position="1347"/>
    </location>
</feature>
<dbReference type="KEGG" id="bdr:105230093"/>
<feature type="domain" description="DH" evidence="5">
    <location>
        <begin position="4280"/>
        <end position="4480"/>
    </location>
</feature>
<dbReference type="Pfam" id="PF22697">
    <property type="entry name" value="SOS1_NGEF_PH"/>
    <property type="match status" value="1"/>
</dbReference>
<feature type="compositionally biased region" description="Low complexity" evidence="3">
    <location>
        <begin position="1043"/>
        <end position="1071"/>
    </location>
</feature>
<feature type="compositionally biased region" description="Basic and acidic residues" evidence="3">
    <location>
        <begin position="1762"/>
        <end position="1783"/>
    </location>
</feature>
<feature type="region of interest" description="Disordered" evidence="3">
    <location>
        <begin position="1320"/>
        <end position="1376"/>
    </location>
</feature>
<dbReference type="CDD" id="cd01224">
    <property type="entry name" value="PH_Collybistin_ASEF"/>
    <property type="match status" value="1"/>
</dbReference>
<dbReference type="SUPFAM" id="SSF50044">
    <property type="entry name" value="SH3-domain"/>
    <property type="match status" value="1"/>
</dbReference>
<name>A0A6I9VG28_BACDO</name>
<feature type="compositionally biased region" description="Polar residues" evidence="3">
    <location>
        <begin position="3107"/>
        <end position="3123"/>
    </location>
</feature>
<feature type="compositionally biased region" description="Basic and acidic residues" evidence="3">
    <location>
        <begin position="123"/>
        <end position="135"/>
    </location>
</feature>
<dbReference type="SMART" id="SM00325">
    <property type="entry name" value="RhoGEF"/>
    <property type="match status" value="1"/>
</dbReference>
<dbReference type="SUPFAM" id="SSF50729">
    <property type="entry name" value="PH domain-like"/>
    <property type="match status" value="1"/>
</dbReference>
<dbReference type="GeneID" id="105230093"/>
<feature type="compositionally biased region" description="Polar residues" evidence="3">
    <location>
        <begin position="2098"/>
        <end position="2108"/>
    </location>
</feature>
<feature type="compositionally biased region" description="Low complexity" evidence="3">
    <location>
        <begin position="1505"/>
        <end position="1516"/>
    </location>
</feature>
<dbReference type="InterPro" id="IPR000219">
    <property type="entry name" value="DH_dom"/>
</dbReference>
<feature type="compositionally biased region" description="Polar residues" evidence="3">
    <location>
        <begin position="2564"/>
        <end position="2576"/>
    </location>
</feature>
<feature type="compositionally biased region" description="Low complexity" evidence="3">
    <location>
        <begin position="136"/>
        <end position="149"/>
    </location>
</feature>
<feature type="compositionally biased region" description="Basic residues" evidence="3">
    <location>
        <begin position="1697"/>
        <end position="1707"/>
    </location>
</feature>
<dbReference type="SMART" id="SM00326">
    <property type="entry name" value="SH3"/>
    <property type="match status" value="1"/>
</dbReference>
<gene>
    <name evidence="7" type="primary">LOC105230093</name>
</gene>
<feature type="compositionally biased region" description="Polar residues" evidence="3">
    <location>
        <begin position="191"/>
        <end position="227"/>
    </location>
</feature>
<proteinExistence type="predicted"/>
<feature type="region of interest" description="Disordered" evidence="3">
    <location>
        <begin position="2872"/>
        <end position="2913"/>
    </location>
</feature>
<feature type="region of interest" description="Disordered" evidence="3">
    <location>
        <begin position="1002"/>
        <end position="1086"/>
    </location>
</feature>
<dbReference type="CDD" id="cd00160">
    <property type="entry name" value="RhoGEF"/>
    <property type="match status" value="1"/>
</dbReference>
<feature type="region of interest" description="Disordered" evidence="3">
    <location>
        <begin position="2696"/>
        <end position="2715"/>
    </location>
</feature>
<evidence type="ECO:0000313" key="6">
    <source>
        <dbReference type="Proteomes" id="UP001652620"/>
    </source>
</evidence>
<dbReference type="FunCoup" id="A0A6I9VG28">
    <property type="interactions" value="63"/>
</dbReference>
<feature type="compositionally biased region" description="Polar residues" evidence="3">
    <location>
        <begin position="2959"/>
        <end position="2979"/>
    </location>
</feature>
<feature type="compositionally biased region" description="Basic and acidic residues" evidence="3">
    <location>
        <begin position="4701"/>
        <end position="4711"/>
    </location>
</feature>
<dbReference type="GO" id="GO:0005829">
    <property type="term" value="C:cytosol"/>
    <property type="evidence" value="ECO:0007669"/>
    <property type="project" value="TreeGrafter"/>
</dbReference>
<feature type="compositionally biased region" description="Polar residues" evidence="3">
    <location>
        <begin position="1348"/>
        <end position="1364"/>
    </location>
</feature>
<feature type="compositionally biased region" description="Polar residues" evidence="3">
    <location>
        <begin position="90"/>
        <end position="102"/>
    </location>
</feature>
<feature type="compositionally biased region" description="Basic and acidic residues" evidence="3">
    <location>
        <begin position="2111"/>
        <end position="2125"/>
    </location>
</feature>
<feature type="region of interest" description="Disordered" evidence="3">
    <location>
        <begin position="1753"/>
        <end position="1783"/>
    </location>
</feature>
<feature type="region of interest" description="Disordered" evidence="3">
    <location>
        <begin position="2727"/>
        <end position="2831"/>
    </location>
</feature>
<evidence type="ECO:0000256" key="1">
    <source>
        <dbReference type="ARBA" id="ARBA00022443"/>
    </source>
</evidence>
<dbReference type="InterPro" id="IPR035899">
    <property type="entry name" value="DBL_dom_sf"/>
</dbReference>
<feature type="region of interest" description="Disordered" evidence="3">
    <location>
        <begin position="2068"/>
        <end position="2187"/>
    </location>
</feature>
<dbReference type="Proteomes" id="UP001652620">
    <property type="component" value="Chromosome 5"/>
</dbReference>
<reference evidence="7" key="1">
    <citation type="submission" date="2025-08" db="UniProtKB">
        <authorList>
            <consortium name="RefSeq"/>
        </authorList>
    </citation>
    <scope>IDENTIFICATION</scope>
    <source>
        <tissue evidence="7">Adult</tissue>
    </source>
</reference>
<feature type="compositionally biased region" description="Basic and acidic residues" evidence="3">
    <location>
        <begin position="176"/>
        <end position="189"/>
    </location>
</feature>
<dbReference type="InterPro" id="IPR053086">
    <property type="entry name" value="RhoGEF_domain"/>
</dbReference>
<feature type="region of interest" description="Disordered" evidence="3">
    <location>
        <begin position="3190"/>
        <end position="3296"/>
    </location>
</feature>
<feature type="compositionally biased region" description="Basic residues" evidence="3">
    <location>
        <begin position="16"/>
        <end position="26"/>
    </location>
</feature>
<feature type="compositionally biased region" description="Polar residues" evidence="3">
    <location>
        <begin position="3190"/>
        <end position="3240"/>
    </location>
</feature>
<feature type="compositionally biased region" description="Basic and acidic residues" evidence="3">
    <location>
        <begin position="45"/>
        <end position="60"/>
    </location>
</feature>
<feature type="compositionally biased region" description="Low complexity" evidence="3">
    <location>
        <begin position="383"/>
        <end position="408"/>
    </location>
</feature>
<organism evidence="6 7">
    <name type="scientific">Bactrocera dorsalis</name>
    <name type="common">Oriental fruit fly</name>
    <name type="synonym">Dacus dorsalis</name>
    <dbReference type="NCBI Taxonomy" id="27457"/>
    <lineage>
        <taxon>Eukaryota</taxon>
        <taxon>Metazoa</taxon>
        <taxon>Ecdysozoa</taxon>
        <taxon>Arthropoda</taxon>
        <taxon>Hexapoda</taxon>
        <taxon>Insecta</taxon>
        <taxon>Pterygota</taxon>
        <taxon>Neoptera</taxon>
        <taxon>Endopterygota</taxon>
        <taxon>Diptera</taxon>
        <taxon>Brachycera</taxon>
        <taxon>Muscomorpha</taxon>
        <taxon>Tephritoidea</taxon>
        <taxon>Tephritidae</taxon>
        <taxon>Bactrocera</taxon>
        <taxon>Bactrocera</taxon>
    </lineage>
</organism>
<feature type="compositionally biased region" description="Low complexity" evidence="3">
    <location>
        <begin position="1262"/>
        <end position="1271"/>
    </location>
</feature>
<evidence type="ECO:0000259" key="5">
    <source>
        <dbReference type="PROSITE" id="PS50010"/>
    </source>
</evidence>
<feature type="region of interest" description="Disordered" evidence="3">
    <location>
        <begin position="3747"/>
        <end position="3796"/>
    </location>
</feature>
<accession>A0A6I9VG28</accession>
<feature type="region of interest" description="Disordered" evidence="3">
    <location>
        <begin position="637"/>
        <end position="661"/>
    </location>
</feature>
<dbReference type="Pfam" id="PF00621">
    <property type="entry name" value="RhoGEF"/>
    <property type="match status" value="1"/>
</dbReference>
<feature type="region of interest" description="Disordered" evidence="3">
    <location>
        <begin position="2548"/>
        <end position="2601"/>
    </location>
</feature>
<feature type="compositionally biased region" description="Polar residues" evidence="3">
    <location>
        <begin position="1808"/>
        <end position="1819"/>
    </location>
</feature>
<feature type="compositionally biased region" description="Basic and acidic residues" evidence="3">
    <location>
        <begin position="3247"/>
        <end position="3266"/>
    </location>
</feature>
<feature type="compositionally biased region" description="Low complexity" evidence="3">
    <location>
        <begin position="3817"/>
        <end position="3851"/>
    </location>
</feature>
<keyword evidence="6" id="KW-1185">Reference proteome</keyword>
<dbReference type="InterPro" id="IPR001452">
    <property type="entry name" value="SH3_domain"/>
</dbReference>
<feature type="compositionally biased region" description="Basic residues" evidence="3">
    <location>
        <begin position="4735"/>
        <end position="4747"/>
    </location>
</feature>
<dbReference type="PROSITE" id="PS50010">
    <property type="entry name" value="DH_2"/>
    <property type="match status" value="1"/>
</dbReference>
<feature type="region of interest" description="Disordered" evidence="3">
    <location>
        <begin position="701"/>
        <end position="731"/>
    </location>
</feature>
<feature type="compositionally biased region" description="Polar residues" evidence="3">
    <location>
        <begin position="2727"/>
        <end position="2744"/>
    </location>
</feature>
<evidence type="ECO:0000313" key="7">
    <source>
        <dbReference type="RefSeq" id="XP_011208984.3"/>
    </source>
</evidence>
<dbReference type="Pfam" id="PF07653">
    <property type="entry name" value="SH3_2"/>
    <property type="match status" value="1"/>
</dbReference>
<feature type="compositionally biased region" description="Low complexity" evidence="3">
    <location>
        <begin position="1606"/>
        <end position="1632"/>
    </location>
</feature>
<feature type="compositionally biased region" description="Polar residues" evidence="3">
    <location>
        <begin position="4233"/>
        <end position="4243"/>
    </location>
</feature>
<feature type="region of interest" description="Disordered" evidence="3">
    <location>
        <begin position="361"/>
        <end position="421"/>
    </location>
</feature>
<feature type="region of interest" description="Disordered" evidence="3">
    <location>
        <begin position="1"/>
        <end position="237"/>
    </location>
</feature>
<evidence type="ECO:0000259" key="4">
    <source>
        <dbReference type="PROSITE" id="PS50002"/>
    </source>
</evidence>
<dbReference type="OrthoDB" id="660555at2759"/>
<dbReference type="Gene3D" id="2.30.29.30">
    <property type="entry name" value="Pleckstrin-homology domain (PH domain)/Phosphotyrosine-binding domain (PTB)"/>
    <property type="match status" value="1"/>
</dbReference>
<dbReference type="InterPro" id="IPR011993">
    <property type="entry name" value="PH-like_dom_sf"/>
</dbReference>
<evidence type="ECO:0000256" key="3">
    <source>
        <dbReference type="SAM" id="MobiDB-lite"/>
    </source>
</evidence>
<dbReference type="GO" id="GO:0005085">
    <property type="term" value="F:guanyl-nucleotide exchange factor activity"/>
    <property type="evidence" value="ECO:0007669"/>
    <property type="project" value="InterPro"/>
</dbReference>
<feature type="compositionally biased region" description="Polar residues" evidence="3">
    <location>
        <begin position="2782"/>
        <end position="2798"/>
    </location>
</feature>
<feature type="compositionally biased region" description="Gly residues" evidence="3">
    <location>
        <begin position="1683"/>
        <end position="1694"/>
    </location>
</feature>
<dbReference type="InParanoid" id="A0A6I9VG28"/>
<feature type="compositionally biased region" description="Polar residues" evidence="3">
    <location>
        <begin position="1122"/>
        <end position="1140"/>
    </location>
</feature>
<feature type="compositionally biased region" description="Polar residues" evidence="3">
    <location>
        <begin position="1491"/>
        <end position="1500"/>
    </location>
</feature>
<sequence length="4792" mass="517349">MTSETYLDLTFDRSGKSGKRPIRPKLLKLTDVTMPHRSRKKTKVKSKDRSVSSVRDRIYDDPAYTDDISHLANPLRRNSCSGKADGKTKSFASGNTASNLTASGSSSLGKRSKLSKEFLQQNKLRDGGATYERDASSSSDEPLRSESQSKSGATASVGRRGRSLERSAAAAATEGKSGERKREKRERSNKQKSNTTSVENNALLTQHAEMQQKQESYIETTNNTRASSNRRSKTQSAVMTKQYSDGAAADLQWAVEQQQARDEISSMHSSASAVKAVAATSAAGGASSKMQIGRRFLRGEIGIKSFNYYLLKEGIKSSKRFVEKQRNSFTSGLASAASGGKKTHSRSEENIYEEIFFKDAPPSDDEQQQQLQQEQQQPPPLPLQQSNSAQAHAHTQLQQQQTPQAPHTQHAHQARGAETPISQCSGSEEGVYADCELCLQQCTKENCEYCYAQQATAGADEHAQSASKIQRDMAKPYAVVPLQQQQQHTLNKLPQQFDVPARPLITQAPSAAPADYNSSSSNGGMAGAQLPAAHILEFQSYNPNNPGVYKIETTPVAITGEYNPILQFQQSSPSTGTATTTTPSIELQPLGLAQHAPNMAHQQQQQPQLLQQVSYQPAVQHQQPQQQQHLKHSTNNYILQTGGVGGGSAPTHHHYHQSPTVVPSSAGILITQQRARGHRMGSHQHQQQHSHYMLTYQPPAMAAGPPISGGGGMQRMNTKSSSSSDSLQQHQHLHKYNTMSRLEAQQVLLGDPFYGGATVGPTHSLMFAASRPIGGSQILVDSYELPQMYKSDSRASILSEYSLRSSDNSHRYNRFRYAGGGGGSFSGVAGGGGQVSDSSLGDSLFSCTSAQRRYFGSSESCRFGFECRRCSLDGGEKCSFSDTCRYECRNCDCSSSYFSSDFDDMYGSVAGAGGSAAALAAQRSSGIPRKTAAGTLPPSAGNAEYERKQEQLDLKQNKYAQDFFKHVNDVKRSIYQSEMQRNASGAAEYAVSSKFESNRAKAAERGANVQAPESSPRRYVAKDAPQITTLPLTKERLRTARVTAGTHTDSSTTPTPAPRTSLQQTLPQPTQRASRHTAAATAYERHSEYPSLDRLVASATGAIPKATTVCLQSAGGAKHKSNATNTLPTANSDINSNSDQPPRHSPRHSPKHLKITDRPLGLSAAYVQTADGDTVKASARNTRVAAEALTNNNNNNNITVALADANHNEAPAAALLGASTAGSAVSAGGGGSMKREPRYLSVEHNTGSAPAVHTSKRHHRSSSASKQSSLSVTRRSKDIPAPPPPSPATYSDLQELKVNIENAQQPKQLDEVELKKCSAERRKKKHAKADGEAAESQSKREKEKDTQRQLSLQITKDAQLSPTKSGKHDTDKAAKLRLPATTPIKNADSSLRQDLCERPAAALLAAAKSSVATAVAVAGANCMPDAATKLQQQQQQQQQQQHLQERTHDKLNNANYNSKHASEAVKQLEMCNNAHATDDDDVFYDARSEDSGGTVSSSLLRRQKATAATSTAVSSGSERRGKATTSPEFNREQQNKAEEEEAAAPGEEPSHEHIASGSDIKLDTDNAGAVQSVAANDEANATTVQTKSKDTLAANSESIKSERTKSATSKINSNNKTTTTSSEAAKSAATQAEATNVTNVAAAGATGYSAMALNLGDEANAENAATSATTTQPGSSEQHKNVGGSGALEGGSTGSGHHSRREKKRRAATSSSSRESSSRQHKAATTIPAMTISCDTCCQMECEQYQQQQQQHQTLQYSQPSRRHESRAETKTKTSKAERANKIKDEKWRERAVATTKASANEQATIAPTTAPALSTGTSVPAGKERADSPLSSSSPTCATAMLTRARVEVQDTQPTVVEPLQLPAMATTTTVNTTITTTCTDMMQAKAVLVERIGAQSDNSERNTEPHTQHVAEHVANNAVTQNVANSAAANEQSVSKCVADEELSEVSSATTTTATTTNATIIITPAEATAATTTMAESIAALVEAVDTGDATVAAKLLTASPAAPATLTPTPTLAVTSTAPVGEAITATTSPCTSAANSTVSCISDIAGVTTPSYSSVNLPTITTTAHSSLDSDQPTPQLKAPRDQGKRPPLYRQDYSTCVDSSEAQSDDSHLTRDSVTRESQNDELSSSTHDKLDVSTLPLPALPPKKRRTRLRASPSRHHSGSSSRRGYEHDTAAVGGNDEQRHSNITTGALNLKVANNASAGAGSGSGGSCGEATPHLSAFQQYVAKRRESLEASTRSFNEKLEARRMHYHMGGGGGSATVGGPAAGGGTHMPTYLFGEHYYGVPAKVTGARKSTHGNKEEIFLNKSGWVQVNTKRNSEENRGGVGGGAGYRNASYAHQNGGSVDGERERERERDLRRTVRVIQIDNTRRSDRARQALQQQQQYSLDPAFSMGKYPASKVEELIQRNQARAANAGGPVFVTTRDNALRPGYRIVDPQLASILNERPGFLPVRNLHDADSPPPITPILSPPPAFQDSSKSKYVDRRKTIPIRQHQSALTANNLLVSNVSNGSAGKGMVFSRSFEYDARRNVPADTYVETFSRSFDGNLSERPPLQRERSPNFSTLTGNSPNYLTKKDSGGGSSGSLRSRDNSPKYQHPQTTAYLNASIKEAPPAYSLASANANAGASSRFSPRSRHERSFERSKSHNVLVRSRKSQFSRGSSGGAIMGSQQQPMVSVGMSRFRSFDTTASQRLNSCDSGARSDLSNDELDCDDDEGSNEFLTANYHHSISPLKTQRQRSLTPERNESHSSSSSIRKQRSLTPESRSLTPEDRRRKGGSQASLMGSRQNSSSRSNTLERKQRLTEGQPATNISRSSSSSSYSGGGGGVVSAEQLDGGVINVSAAVGSVTGMPNTALVGGTVVNTGMVALTGSGGRSQHRRSLGRNAKQVDEHRIRRSRSLQLSERSPNRSHKVIVSMGQSQGPAVTYHTPNAQPTYQQAGVRISNGNAMPARPPIRTSSKSQSLLLTGNNTSAGRTRNNDIDKSRSFDFDYCNYSTQVALKGHSHAVSGGGGSNNPNVPLRLDFDKSRSFDEDYREPLNAISNNLATTNGSGMRYLQAIADPGMGGSTGSNNNNRSSRLRRSSPVGTGSGERNSRSPQSSGSSCNNLNIPRQSTSPQNYGTRLCDHELTYDMLRKSLDRSPIMDFRRGDSGEYDLPPALLRNRETINSGGNSELNFFNNDHIYEQPTTSKASVSATGSSLKQQRSLGHTHSPSESQYSLERQHSNTPGRESQLTPESASGAGDYRGEHIYRHPHTRESSRESAARSGGSSRNSQKLTNAKTPTASMSTSRPITTTAVRCNKNPLKRQEAVLKSQTTCSFWPHCGACNPNATPHTQHDAAAYAKRQMSLQEQKQLTMNCQRAAEVDVPLRRYHSAHASTSTAAETMSQMRRSGRETQKSPYPPHFKRRNSNISTVSVNSNVNVAGEEHKNNGTLAGVTRSKTQWTLLCSGATLMDCIEETHAKPTRPIADSNNTTKRRLTMKSATTDAGSSKNDTLTSRAAASFAVKSASLPLPGTSSIFLGECEMPITRERETFKRYNQDGEVRERVREVVGEWVWKRASDNARQPIRRAAASVDDYRTIRDKRNNEYIDYNAMQYRSQSEDVGLYGGNMVANAYKTNKSRPAAVKVMATTTTSTTKTATSTSVFGKHAKPMPTRTTSTTATCGMPHLRERYWRSSSLPNIWLPSHGSPRAKNPIALPTVNDVKSSYAPNLTHQMRAVSSPSLTDALQEELNYASVGPAAAPSVFNTHTQDSGASGESTPTMVTAATNNQSNSSSTSNSNNNSARPLGSLPSSQSVGVLQKFKRTLTNFNKPAQQQQQQQQHQSQHITSSNSTQALVMSNSTSSTSATITGGGSVGGINAIASENQSDQSTANVALEGTAGKYRFGPLIWRSSKERRKTKYNRRDKCNSGDSGIQIELDNDEQFSRIMLPANCIGGGGGVVGGVSAATSSATASATSAQRIANEKVTQKMRTVRRANSAKATSMTDQSATAALNAKAKILKRMEMYGGSMEREAPESLPARSLSQPNGLDTCGIGRTTGDMEDSDSDSVTSHEEAPNYYPIYAEVLYSFTAAGPQELGLERGTLIEVLRKEVGPWWFGRIRKDDNNTLVEEILDPELGWFPKEFVRVIQCPKTDVFFLSQMSTNAPTAVQHQQALTTKSGSFRKFTKANAAVTTTTPADSTTTTTPQSSTVTMTAVATADSTVDLDATIVDENNVTTIVIESPSYANLANAPSNDNSSHAPLSVSGGSGVAADSSNPSNALAPSRSINVILDSADMLRRSAVKELLDTEVNYVKLLAAICEGYLPAMSKRIDIFSPNSIRLIFSNITAIYKFQRKFLEALRKGIEQNQVAKVFLKMHKSFLCYSTYCNAYPRALIELETYDRIKDARTILDNCRESENLAELPLSAHLLAPVQRICRYPLHLSEILKGATKCGEMSDHELGEYEQIDVSQLDIPDTYEKIDLALEAMRGITEAVNEGKRHSETIARHQASFQNFKGPPLHLHSTRFFLQIDATRQKQNLWNSSCTLFLFDNQLIYCKRDIIKRSHFIYKGRIFLDRCRVVNVRDGKMFGHNIRNSLRIYCEARDKWFDFSFRSANRKHRFLSTLALERQFGGKAFYVSEMTGFEYAYDERDYSDQSDYELPECENSNSSGGGNSAAAGVGANAGLSGATRHWSMADVSTANAGGASATSGDSSVPESPVKHKYSDTLPKKSQTRDAFGGSGTVNESQTGSLGRRRLGNWFRKPKSSNSTPNHSPTHKASELTAGLVGGSENNISINLGSGNYISSGSSA</sequence>
<feature type="region of interest" description="Disordered" evidence="3">
    <location>
        <begin position="2323"/>
        <end position="2360"/>
    </location>
</feature>
<evidence type="ECO:0000256" key="2">
    <source>
        <dbReference type="PROSITE-ProRule" id="PRU00192"/>
    </source>
</evidence>
<keyword evidence="1 2" id="KW-0728">SH3 domain</keyword>
<dbReference type="CDD" id="cd00174">
    <property type="entry name" value="SH3"/>
    <property type="match status" value="1"/>
</dbReference>
<feature type="region of interest" description="Disordered" evidence="3">
    <location>
        <begin position="4233"/>
        <end position="4263"/>
    </location>
</feature>
<feature type="region of interest" description="Disordered" evidence="3">
    <location>
        <begin position="4683"/>
        <end position="4763"/>
    </location>
</feature>
<feature type="compositionally biased region" description="Basic residues" evidence="3">
    <location>
        <begin position="1144"/>
        <end position="1153"/>
    </location>
</feature>
<feature type="region of interest" description="Disordered" evidence="3">
    <location>
        <begin position="1114"/>
        <end position="1154"/>
    </location>
</feature>
<feature type="region of interest" description="Disordered" evidence="3">
    <location>
        <begin position="2628"/>
        <end position="2678"/>
    </location>
</feature>
<feature type="compositionally biased region" description="Low complexity" evidence="3">
    <location>
        <begin position="1662"/>
        <end position="1671"/>
    </location>
</feature>
<feature type="region of interest" description="Disordered" evidence="3">
    <location>
        <begin position="1662"/>
        <end position="1725"/>
    </location>
</feature>
<dbReference type="InterPro" id="IPR036028">
    <property type="entry name" value="SH3-like_dom_sf"/>
</dbReference>
<feature type="compositionally biased region" description="Basic and acidic residues" evidence="3">
    <location>
        <begin position="2350"/>
        <end position="2360"/>
    </location>
</feature>
<feature type="compositionally biased region" description="Polar residues" evidence="3">
    <location>
        <begin position="2068"/>
        <end position="2080"/>
    </location>
</feature>
<feature type="compositionally biased region" description="Low complexity" evidence="3">
    <location>
        <begin position="3767"/>
        <end position="3787"/>
    </location>
</feature>
<feature type="region of interest" description="Disordered" evidence="3">
    <location>
        <begin position="3392"/>
        <end position="3415"/>
    </location>
</feature>
<feature type="region of interest" description="Disordered" evidence="3">
    <location>
        <begin position="2956"/>
        <end position="2985"/>
    </location>
</feature>
<feature type="region of interest" description="Disordered" evidence="3">
    <location>
        <begin position="3814"/>
        <end position="3851"/>
    </location>
</feature>